<comment type="caution">
    <text evidence="7">The sequence shown here is derived from an EMBL/GenBank/DDBJ whole genome shotgun (WGS) entry which is preliminary data.</text>
</comment>
<comment type="subcellular location">
    <subcellularLocation>
        <location evidence="1">Cell membrane</location>
        <topology evidence="1">Multi-pass membrane protein</topology>
    </subcellularLocation>
</comment>
<evidence type="ECO:0000256" key="4">
    <source>
        <dbReference type="ARBA" id="ARBA00022989"/>
    </source>
</evidence>
<feature type="transmembrane region" description="Helical" evidence="6">
    <location>
        <begin position="176"/>
        <end position="197"/>
    </location>
</feature>
<dbReference type="Pfam" id="PF01810">
    <property type="entry name" value="LysE"/>
    <property type="match status" value="1"/>
</dbReference>
<feature type="transmembrane region" description="Helical" evidence="6">
    <location>
        <begin position="111"/>
        <end position="132"/>
    </location>
</feature>
<evidence type="ECO:0000256" key="5">
    <source>
        <dbReference type="ARBA" id="ARBA00023136"/>
    </source>
</evidence>
<sequence>MASFLPGFFLSFSLILAIGAQNAFVLRQGLRRAHVFWVCLTCGLSDAVLIICGVAGFGALTEAVPWFEPVMRYGGAAFLLWYGWLNARSAWRGGSVLTTAGAETQSLRQAILTLLALTFLNPHVYLDTVVLIGSISSQYEDKVLFGAGATLASFTFFFALGYGARLLAPVFANPRAWRVLDAIIALTMWAIALKLLYL</sequence>
<feature type="transmembrane region" description="Helical" evidence="6">
    <location>
        <begin position="35"/>
        <end position="61"/>
    </location>
</feature>
<keyword evidence="2" id="KW-1003">Cell membrane</keyword>
<evidence type="ECO:0000313" key="8">
    <source>
        <dbReference type="Proteomes" id="UP001627408"/>
    </source>
</evidence>
<name>A0ABW8UYL3_9RHOB</name>
<keyword evidence="3 6" id="KW-0812">Transmembrane</keyword>
<protein>
    <submittedName>
        <fullName evidence="7">LysE/ArgO family amino acid transporter</fullName>
    </submittedName>
</protein>
<gene>
    <name evidence="7" type="ORF">ACERZ8_19855</name>
</gene>
<dbReference type="PANTHER" id="PTHR30086">
    <property type="entry name" value="ARGININE EXPORTER PROTEIN ARGO"/>
    <property type="match status" value="1"/>
</dbReference>
<keyword evidence="8" id="KW-1185">Reference proteome</keyword>
<proteinExistence type="predicted"/>
<dbReference type="Proteomes" id="UP001627408">
    <property type="component" value="Unassembled WGS sequence"/>
</dbReference>
<evidence type="ECO:0000256" key="3">
    <source>
        <dbReference type="ARBA" id="ARBA00022692"/>
    </source>
</evidence>
<feature type="transmembrane region" description="Helical" evidence="6">
    <location>
        <begin position="144"/>
        <end position="164"/>
    </location>
</feature>
<keyword evidence="5 6" id="KW-0472">Membrane</keyword>
<dbReference type="RefSeq" id="WP_407593897.1">
    <property type="nucleotide sequence ID" value="NZ_JBHDIY010000002.1"/>
</dbReference>
<accession>A0ABW8UYL3</accession>
<feature type="transmembrane region" description="Helical" evidence="6">
    <location>
        <begin position="73"/>
        <end position="91"/>
    </location>
</feature>
<dbReference type="InterPro" id="IPR001123">
    <property type="entry name" value="LeuE-type"/>
</dbReference>
<organism evidence="7 8">
    <name type="scientific">Tateyamaria armeniaca</name>
    <dbReference type="NCBI Taxonomy" id="2518930"/>
    <lineage>
        <taxon>Bacteria</taxon>
        <taxon>Pseudomonadati</taxon>
        <taxon>Pseudomonadota</taxon>
        <taxon>Alphaproteobacteria</taxon>
        <taxon>Rhodobacterales</taxon>
        <taxon>Roseobacteraceae</taxon>
        <taxon>Tateyamaria</taxon>
    </lineage>
</organism>
<evidence type="ECO:0000313" key="7">
    <source>
        <dbReference type="EMBL" id="MFL4472022.1"/>
    </source>
</evidence>
<evidence type="ECO:0000256" key="6">
    <source>
        <dbReference type="SAM" id="Phobius"/>
    </source>
</evidence>
<dbReference type="EMBL" id="JBHDIY010000002">
    <property type="protein sequence ID" value="MFL4472022.1"/>
    <property type="molecule type" value="Genomic_DNA"/>
</dbReference>
<reference evidence="7 8" key="1">
    <citation type="submission" date="2024-08" db="EMBL/GenBank/DDBJ databases">
        <title>Tateyamaria sp. nov., isolated from marine algae.</title>
        <authorList>
            <person name="Choi B.J."/>
            <person name="Kim J.M."/>
            <person name="Lee J.K."/>
            <person name="Choi D.G."/>
            <person name="Bayburt H."/>
            <person name="Baek J.H."/>
            <person name="Han D.M."/>
            <person name="Jeon C.O."/>
        </authorList>
    </citation>
    <scope>NUCLEOTIDE SEQUENCE [LARGE SCALE GENOMIC DNA]</scope>
    <source>
        <strain evidence="7 8">KMU-156</strain>
    </source>
</reference>
<dbReference type="PANTHER" id="PTHR30086:SF20">
    <property type="entry name" value="ARGININE EXPORTER PROTEIN ARGO-RELATED"/>
    <property type="match status" value="1"/>
</dbReference>
<evidence type="ECO:0000256" key="1">
    <source>
        <dbReference type="ARBA" id="ARBA00004651"/>
    </source>
</evidence>
<evidence type="ECO:0000256" key="2">
    <source>
        <dbReference type="ARBA" id="ARBA00022475"/>
    </source>
</evidence>
<keyword evidence="4 6" id="KW-1133">Transmembrane helix</keyword>